<dbReference type="STRING" id="1423748.FC37_GL000918"/>
<evidence type="ECO:0000313" key="2">
    <source>
        <dbReference type="EMBL" id="KRL23192.1"/>
    </source>
</evidence>
<dbReference type="Gene3D" id="1.20.1440.50">
    <property type="entry name" value="Ta0600-like"/>
    <property type="match status" value="1"/>
</dbReference>
<dbReference type="EMBL" id="AZEL01000026">
    <property type="protein sequence ID" value="KRL23192.1"/>
    <property type="molecule type" value="Genomic_DNA"/>
</dbReference>
<keyword evidence="1" id="KW-0079">Bacteriocin immunity</keyword>
<comment type="caution">
    <text evidence="2">The sequence shown here is derived from an EMBL/GenBank/DDBJ whole genome shotgun (WGS) entry which is preliminary data.</text>
</comment>
<dbReference type="RefSeq" id="WP_025005511.1">
    <property type="nucleotide sequence ID" value="NZ_AZEL01000026.1"/>
</dbReference>
<name>A0A0R1P3V9_9LACO</name>
<protein>
    <recommendedName>
        <fullName evidence="4">Bacteriocin immunity protein</fullName>
    </recommendedName>
</protein>
<proteinExistence type="predicted"/>
<dbReference type="AlphaFoldDB" id="A0A0R1P3V9"/>
<gene>
    <name evidence="2" type="ORF">FC37_GL000918</name>
</gene>
<accession>A0A0R1P3V9</accession>
<reference evidence="2 3" key="1">
    <citation type="journal article" date="2015" name="Genome Announc.">
        <title>Expanding the biotechnology potential of lactobacilli through comparative genomics of 213 strains and associated genera.</title>
        <authorList>
            <person name="Sun Z."/>
            <person name="Harris H.M."/>
            <person name="McCann A."/>
            <person name="Guo C."/>
            <person name="Argimon S."/>
            <person name="Zhang W."/>
            <person name="Yang X."/>
            <person name="Jeffery I.B."/>
            <person name="Cooney J.C."/>
            <person name="Kagawa T.F."/>
            <person name="Liu W."/>
            <person name="Song Y."/>
            <person name="Salvetti E."/>
            <person name="Wrobel A."/>
            <person name="Rasinkangas P."/>
            <person name="Parkhill J."/>
            <person name="Rea M.C."/>
            <person name="O'Sullivan O."/>
            <person name="Ritari J."/>
            <person name="Douillard F.P."/>
            <person name="Paul Ross R."/>
            <person name="Yang R."/>
            <person name="Briner A.E."/>
            <person name="Felis G.E."/>
            <person name="de Vos W.M."/>
            <person name="Barrangou R."/>
            <person name="Klaenhammer T.R."/>
            <person name="Caufield P.W."/>
            <person name="Cui Y."/>
            <person name="Zhang H."/>
            <person name="O'Toole P.W."/>
        </authorList>
    </citation>
    <scope>NUCLEOTIDE SEQUENCE [LARGE SCALE GENOMIC DNA]</scope>
    <source>
        <strain evidence="2 3">DSM 10532</strain>
    </source>
</reference>
<dbReference type="GO" id="GO:0030153">
    <property type="term" value="P:bacteriocin immunity"/>
    <property type="evidence" value="ECO:0007669"/>
    <property type="project" value="UniProtKB-KW"/>
</dbReference>
<sequence>MAQDEERIIRDKIEYIVNHDEEVKKNPELMEIVRTAYGRRAAGKPMQEVALALDKALAGYIISHGDDTPDSILDLHEEMQKLSGI</sequence>
<dbReference type="InterPro" id="IPR023130">
    <property type="entry name" value="Ta0600-like_sf"/>
</dbReference>
<evidence type="ECO:0008006" key="4">
    <source>
        <dbReference type="Google" id="ProtNLM"/>
    </source>
</evidence>
<organism evidence="2 3">
    <name type="scientific">Lactobacillus gallinarum DSM 10532 = JCM 2011</name>
    <dbReference type="NCBI Taxonomy" id="1423748"/>
    <lineage>
        <taxon>Bacteria</taxon>
        <taxon>Bacillati</taxon>
        <taxon>Bacillota</taxon>
        <taxon>Bacilli</taxon>
        <taxon>Lactobacillales</taxon>
        <taxon>Lactobacillaceae</taxon>
        <taxon>Lactobacillus</taxon>
    </lineage>
</organism>
<dbReference type="Proteomes" id="UP000051311">
    <property type="component" value="Unassembled WGS sequence"/>
</dbReference>
<dbReference type="PATRIC" id="fig|1423748.3.peg.962"/>
<dbReference type="SUPFAM" id="SSF109797">
    <property type="entry name" value="Bacteriocin immunity protein-like"/>
    <property type="match status" value="1"/>
</dbReference>
<evidence type="ECO:0000313" key="3">
    <source>
        <dbReference type="Proteomes" id="UP000051311"/>
    </source>
</evidence>
<dbReference type="GeneID" id="78203650"/>
<dbReference type="OrthoDB" id="2319920at2"/>
<evidence type="ECO:0000256" key="1">
    <source>
        <dbReference type="ARBA" id="ARBA00023025"/>
    </source>
</evidence>
<dbReference type="eggNOG" id="ENOG5030A92">
    <property type="taxonomic scope" value="Bacteria"/>
</dbReference>